<keyword evidence="3" id="KW-1185">Reference proteome</keyword>
<protein>
    <recommendedName>
        <fullName evidence="4">DUF3034 family protein</fullName>
    </recommendedName>
</protein>
<evidence type="ECO:0000313" key="2">
    <source>
        <dbReference type="EMBL" id="MBB5014307.1"/>
    </source>
</evidence>
<dbReference type="AlphaFoldDB" id="A0A7W7V6T2"/>
<evidence type="ECO:0008006" key="4">
    <source>
        <dbReference type="Google" id="ProtNLM"/>
    </source>
</evidence>
<dbReference type="InterPro" id="IPR021393">
    <property type="entry name" value="DUF3034"/>
</dbReference>
<feature type="signal peptide" evidence="1">
    <location>
        <begin position="1"/>
        <end position="28"/>
    </location>
</feature>
<keyword evidence="1" id="KW-0732">Signal</keyword>
<gene>
    <name evidence="2" type="ORF">HNQ58_000178</name>
</gene>
<dbReference type="Pfam" id="PF11231">
    <property type="entry name" value="DUF3034"/>
    <property type="match status" value="1"/>
</dbReference>
<dbReference type="EMBL" id="JACHHX010000001">
    <property type="protein sequence ID" value="MBB5014307.1"/>
    <property type="molecule type" value="Genomic_DNA"/>
</dbReference>
<reference evidence="2 3" key="1">
    <citation type="submission" date="2020-08" db="EMBL/GenBank/DDBJ databases">
        <title>Genomic Encyclopedia of Type Strains, Phase IV (KMG-IV): sequencing the most valuable type-strain genomes for metagenomic binning, comparative biology and taxonomic classification.</title>
        <authorList>
            <person name="Goeker M."/>
        </authorList>
    </citation>
    <scope>NUCLEOTIDE SEQUENCE [LARGE SCALE GENOMIC DNA]</scope>
    <source>
        <strain evidence="2 3">DSM 25897</strain>
    </source>
</reference>
<feature type="chain" id="PRO_5031215335" description="DUF3034 family protein" evidence="1">
    <location>
        <begin position="29"/>
        <end position="299"/>
    </location>
</feature>
<organism evidence="2 3">
    <name type="scientific">Rehaibacterium terrae</name>
    <dbReference type="NCBI Taxonomy" id="1341696"/>
    <lineage>
        <taxon>Bacteria</taxon>
        <taxon>Pseudomonadati</taxon>
        <taxon>Pseudomonadota</taxon>
        <taxon>Gammaproteobacteria</taxon>
        <taxon>Lysobacterales</taxon>
        <taxon>Lysobacteraceae</taxon>
        <taxon>Rehaibacterium</taxon>
    </lineage>
</organism>
<name>A0A7W7V6T2_9GAMM</name>
<evidence type="ECO:0000256" key="1">
    <source>
        <dbReference type="SAM" id="SignalP"/>
    </source>
</evidence>
<comment type="caution">
    <text evidence="2">The sequence shown here is derived from an EMBL/GenBank/DDBJ whole genome shotgun (WGS) entry which is preliminary data.</text>
</comment>
<proteinExistence type="predicted"/>
<accession>A0A7W7V6T2</accession>
<dbReference type="Proteomes" id="UP000519004">
    <property type="component" value="Unassembled WGS sequence"/>
</dbReference>
<sequence length="299" mass="32332">MQAMYRRPGHARVVFALTLMLAGSAALAQDSGRGSSGKLLLTGGVSQVEGAAGGGLTPWAVIGGYGTRDQFGANAFYTRVDTGDYAMDSQGVLLGLFDRVEVSLSRQKFDTRQIGAALGLGRGFTFTQDTLGLKLRLFGDAVLEQDSWVPQVAVGVQRKRNDQPAVLAFVGAQSHRGSDFYVSATKLYLAQSLLLNGTVRFTKANQFGILGFGGDRRNGYRPQFEGSAAWLLNRHLAIGAEYRMKPDNLGIAREDDAWDAFVAWAPNKHLSLTLAYVDLGNIVIADNQRGWYASLQVGF</sequence>
<evidence type="ECO:0000313" key="3">
    <source>
        <dbReference type="Proteomes" id="UP000519004"/>
    </source>
</evidence>